<accession>A0A814LBR2</accession>
<feature type="region of interest" description="Disordered" evidence="1">
    <location>
        <begin position="1"/>
        <end position="27"/>
    </location>
</feature>
<evidence type="ECO:0000313" key="2">
    <source>
        <dbReference type="EMBL" id="CAF1062539.1"/>
    </source>
</evidence>
<protein>
    <submittedName>
        <fullName evidence="2">Uncharacterized protein</fullName>
    </submittedName>
</protein>
<dbReference type="AlphaFoldDB" id="A0A814LBR2"/>
<proteinExistence type="predicted"/>
<gene>
    <name evidence="2" type="ORF">OXX778_LOCUS19352</name>
</gene>
<feature type="non-terminal residue" evidence="2">
    <location>
        <position position="343"/>
    </location>
</feature>
<evidence type="ECO:0000313" key="3">
    <source>
        <dbReference type="Proteomes" id="UP000663879"/>
    </source>
</evidence>
<sequence length="343" mass="39969">MQQEYLTENETTDSDSEKNVQKVKNRLKQRKYREKRKIDLDNIFFDTKDANVIKKTNIEKLKEESFNTVEHDVDPFENENNFSIDEREENNSDLKTEIESNGNESDDSEFGSSSSNEPIYPSCNLSREEFVTLFEATVDKLCIAESNREKLYRFVQLILPLDSNIPISYYKLQKRYKTKRVEKFLVCSICKNKIITSKESGFKKVCLTETCSFNRQRLGSKYTIKIFNSDLKSQIRMILDNCYPSILDYQEKILTKKNESFIDVISGDLYSFEKNTLNLILFADGVTYNKSGANTIWTIMSSIVELPPFLRGNLENIIVHSSWSGSGLDFNTWLEKYNHDLDE</sequence>
<feature type="region of interest" description="Disordered" evidence="1">
    <location>
        <begin position="69"/>
        <end position="117"/>
    </location>
</feature>
<reference evidence="2" key="1">
    <citation type="submission" date="2021-02" db="EMBL/GenBank/DDBJ databases">
        <authorList>
            <person name="Nowell W R."/>
        </authorList>
    </citation>
    <scope>NUCLEOTIDE SEQUENCE</scope>
    <source>
        <strain evidence="2">Ploen Becks lab</strain>
    </source>
</reference>
<comment type="caution">
    <text evidence="2">The sequence shown here is derived from an EMBL/GenBank/DDBJ whole genome shotgun (WGS) entry which is preliminary data.</text>
</comment>
<dbReference type="Proteomes" id="UP000663879">
    <property type="component" value="Unassembled WGS sequence"/>
</dbReference>
<evidence type="ECO:0000256" key="1">
    <source>
        <dbReference type="SAM" id="MobiDB-lite"/>
    </source>
</evidence>
<organism evidence="2 3">
    <name type="scientific">Brachionus calyciflorus</name>
    <dbReference type="NCBI Taxonomy" id="104777"/>
    <lineage>
        <taxon>Eukaryota</taxon>
        <taxon>Metazoa</taxon>
        <taxon>Spiralia</taxon>
        <taxon>Gnathifera</taxon>
        <taxon>Rotifera</taxon>
        <taxon>Eurotatoria</taxon>
        <taxon>Monogononta</taxon>
        <taxon>Pseudotrocha</taxon>
        <taxon>Ploima</taxon>
        <taxon>Brachionidae</taxon>
        <taxon>Brachionus</taxon>
    </lineage>
</organism>
<dbReference type="EMBL" id="CAJNOC010005805">
    <property type="protein sequence ID" value="CAF1062539.1"/>
    <property type="molecule type" value="Genomic_DNA"/>
</dbReference>
<feature type="compositionally biased region" description="Basic and acidic residues" evidence="1">
    <location>
        <begin position="89"/>
        <end position="98"/>
    </location>
</feature>
<name>A0A814LBR2_9BILA</name>
<keyword evidence="3" id="KW-1185">Reference proteome</keyword>